<dbReference type="EMBL" id="CAJOBC010002903">
    <property type="protein sequence ID" value="CAF3757411.1"/>
    <property type="molecule type" value="Genomic_DNA"/>
</dbReference>
<dbReference type="EMBL" id="CAJNOQ010002903">
    <property type="protein sequence ID" value="CAF0985141.1"/>
    <property type="molecule type" value="Genomic_DNA"/>
</dbReference>
<evidence type="ECO:0000313" key="6">
    <source>
        <dbReference type="Proteomes" id="UP000663829"/>
    </source>
</evidence>
<dbReference type="Proteomes" id="UP000663829">
    <property type="component" value="Unassembled WGS sequence"/>
</dbReference>
<dbReference type="Proteomes" id="UP000681722">
    <property type="component" value="Unassembled WGS sequence"/>
</dbReference>
<evidence type="ECO:0000313" key="4">
    <source>
        <dbReference type="EMBL" id="CAF3757411.1"/>
    </source>
</evidence>
<evidence type="ECO:0000313" key="3">
    <source>
        <dbReference type="EMBL" id="CAF1086409.1"/>
    </source>
</evidence>
<evidence type="ECO:0000313" key="5">
    <source>
        <dbReference type="EMBL" id="CAF3848811.1"/>
    </source>
</evidence>
<dbReference type="OrthoDB" id="9990906at2759"/>
<protein>
    <recommendedName>
        <fullName evidence="7">G-protein coupled receptors family 1 profile domain-containing protein</fullName>
    </recommendedName>
</protein>
<dbReference type="EMBL" id="CAJNOK010009312">
    <property type="protein sequence ID" value="CAF1086409.1"/>
    <property type="molecule type" value="Genomic_DNA"/>
</dbReference>
<feature type="transmembrane region" description="Helical" evidence="1">
    <location>
        <begin position="54"/>
        <end position="78"/>
    </location>
</feature>
<name>A0A814FUT7_9BILA</name>
<dbReference type="Proteomes" id="UP000677228">
    <property type="component" value="Unassembled WGS sequence"/>
</dbReference>
<dbReference type="SUPFAM" id="SSF81321">
    <property type="entry name" value="Family A G protein-coupled receptor-like"/>
    <property type="match status" value="1"/>
</dbReference>
<reference evidence="2" key="1">
    <citation type="submission" date="2021-02" db="EMBL/GenBank/DDBJ databases">
        <authorList>
            <person name="Nowell W R."/>
        </authorList>
    </citation>
    <scope>NUCLEOTIDE SEQUENCE</scope>
</reference>
<dbReference type="AlphaFoldDB" id="A0A814FUT7"/>
<keyword evidence="6" id="KW-1185">Reference proteome</keyword>
<evidence type="ECO:0000313" key="2">
    <source>
        <dbReference type="EMBL" id="CAF0985141.1"/>
    </source>
</evidence>
<organism evidence="2 6">
    <name type="scientific">Didymodactylos carnosus</name>
    <dbReference type="NCBI Taxonomy" id="1234261"/>
    <lineage>
        <taxon>Eukaryota</taxon>
        <taxon>Metazoa</taxon>
        <taxon>Spiralia</taxon>
        <taxon>Gnathifera</taxon>
        <taxon>Rotifera</taxon>
        <taxon>Eurotatoria</taxon>
        <taxon>Bdelloidea</taxon>
        <taxon>Philodinida</taxon>
        <taxon>Philodinidae</taxon>
        <taxon>Didymodactylos</taxon>
    </lineage>
</organism>
<proteinExistence type="predicted"/>
<dbReference type="Gene3D" id="1.20.1070.10">
    <property type="entry name" value="Rhodopsin 7-helix transmembrane proteins"/>
    <property type="match status" value="1"/>
</dbReference>
<accession>A0A814FUT7</accession>
<dbReference type="Proteomes" id="UP000682733">
    <property type="component" value="Unassembled WGS sequence"/>
</dbReference>
<evidence type="ECO:0000256" key="1">
    <source>
        <dbReference type="SAM" id="Phobius"/>
    </source>
</evidence>
<dbReference type="EMBL" id="CAJOBA010009329">
    <property type="protein sequence ID" value="CAF3848811.1"/>
    <property type="molecule type" value="Genomic_DNA"/>
</dbReference>
<keyword evidence="1" id="KW-0472">Membrane</keyword>
<keyword evidence="1" id="KW-0812">Transmembrane</keyword>
<keyword evidence="1" id="KW-1133">Transmembrane helix</keyword>
<gene>
    <name evidence="2" type="ORF">GPM918_LOCUS12958</name>
    <name evidence="3" type="ORF">OVA965_LOCUS18620</name>
    <name evidence="4" type="ORF">SRO942_LOCUS12958</name>
    <name evidence="5" type="ORF">TMI583_LOCUS18632</name>
</gene>
<sequence>MKNKDRQLMIMLFIQVSSITLLSLPVSVLRVYSISTMTIVKSIQRQQIEQFLGVLLNVLSLMITGSSFFLFTLTGTIFREELKRLIFKCLPMKYTNNATAVSKTRKQEAT</sequence>
<comment type="caution">
    <text evidence="2">The sequence shown here is derived from an EMBL/GenBank/DDBJ whole genome shotgun (WGS) entry which is preliminary data.</text>
</comment>
<evidence type="ECO:0008006" key="7">
    <source>
        <dbReference type="Google" id="ProtNLM"/>
    </source>
</evidence>